<sequence>MEPGKPSAPVQGMKASASRRSLLQGAVSVSALAAATMVVPSAFAATDRASRPTNSKGQGMFAYVGCRTTRERNARGDGISVYSVDQEAGRLELVQLLKDLVNPSFLALSANGERLYTVHGDLSDISSFAVDKASGKITFLNKQSTQGQNPVHLAIDPTGRYVVVSNHIGSSLAVLPIAEDGSLNALTQLVKLEGPLGPHRVEQTVPKPHFNPFDPSGEFVIVPAKGLDRVLTYRFKDGQLSPGTPAFVTARETSGPRHIAFHPRSGFAYCINELDSTVTTYRYSSANGSLQPLQTVSTLPDTFTGNSRASEIEVDRSGRYVYASNRGYDSVAVFRIAPDTGFLSLVEAGQSRGRTPRFMTSTPDGRFMFVLNEDSDSIVAFAVDQTSGRIKPTGFSVQTGSPVCMVFSQHQA</sequence>
<evidence type="ECO:0000313" key="5">
    <source>
        <dbReference type="Proteomes" id="UP001620514"/>
    </source>
</evidence>
<dbReference type="InterPro" id="IPR006311">
    <property type="entry name" value="TAT_signal"/>
</dbReference>
<dbReference type="PANTHER" id="PTHR30344">
    <property type="entry name" value="6-PHOSPHOGLUCONOLACTONASE-RELATED"/>
    <property type="match status" value="1"/>
</dbReference>
<reference evidence="4 5" key="1">
    <citation type="submission" date="2024-10" db="EMBL/GenBank/DDBJ databases">
        <authorList>
            <person name="Deangelis K."/>
            <person name="Huntemann M."/>
            <person name="Clum A."/>
            <person name="Wang J."/>
            <person name="Palaniappan K."/>
            <person name="Ritter S."/>
            <person name="Chen I.-M."/>
            <person name="Stamatis D."/>
            <person name="Reddy T."/>
            <person name="O'Malley R."/>
            <person name="Daum C."/>
            <person name="Ng V."/>
            <person name="Ivanova N."/>
            <person name="Kyrpides N."/>
            <person name="Woyke T."/>
        </authorList>
    </citation>
    <scope>NUCLEOTIDE SEQUENCE [LARGE SCALE GENOMIC DNA]</scope>
    <source>
        <strain evidence="4 5">GAS97</strain>
    </source>
</reference>
<dbReference type="GO" id="GO:0017057">
    <property type="term" value="F:6-phosphogluconolactonase activity"/>
    <property type="evidence" value="ECO:0007669"/>
    <property type="project" value="UniProtKB-EC"/>
</dbReference>
<feature type="chain" id="PRO_5046520720" evidence="3">
    <location>
        <begin position="45"/>
        <end position="412"/>
    </location>
</feature>
<keyword evidence="2" id="KW-0313">Glucose metabolism</keyword>
<protein>
    <submittedName>
        <fullName evidence="4">6-phosphogluconolactonase</fullName>
        <ecNumber evidence="4">3.1.1.31</ecNumber>
    </submittedName>
</protein>
<keyword evidence="3" id="KW-0732">Signal</keyword>
<evidence type="ECO:0000256" key="1">
    <source>
        <dbReference type="ARBA" id="ARBA00005564"/>
    </source>
</evidence>
<feature type="signal peptide" evidence="3">
    <location>
        <begin position="1"/>
        <end position="44"/>
    </location>
</feature>
<gene>
    <name evidence="4" type="ORF">ABH943_001867</name>
</gene>
<organism evidence="4 5">
    <name type="scientific">Caballeronia udeis</name>
    <dbReference type="NCBI Taxonomy" id="1232866"/>
    <lineage>
        <taxon>Bacteria</taxon>
        <taxon>Pseudomonadati</taxon>
        <taxon>Pseudomonadota</taxon>
        <taxon>Betaproteobacteria</taxon>
        <taxon>Burkholderiales</taxon>
        <taxon>Burkholderiaceae</taxon>
        <taxon>Caballeronia</taxon>
    </lineage>
</organism>
<dbReference type="Proteomes" id="UP001620514">
    <property type="component" value="Unassembled WGS sequence"/>
</dbReference>
<accession>A0ABW8MIK6</accession>
<dbReference type="PANTHER" id="PTHR30344:SF1">
    <property type="entry name" value="6-PHOSPHOGLUCONOLACTONASE"/>
    <property type="match status" value="1"/>
</dbReference>
<evidence type="ECO:0000256" key="3">
    <source>
        <dbReference type="SAM" id="SignalP"/>
    </source>
</evidence>
<dbReference type="EMBL" id="JBIYDN010000004">
    <property type="protein sequence ID" value="MFK4441852.1"/>
    <property type="molecule type" value="Genomic_DNA"/>
</dbReference>
<reference evidence="4 5" key="2">
    <citation type="submission" date="2024-11" db="EMBL/GenBank/DDBJ databases">
        <title>Using genomics to understand microbial adaptation to soil warming.</title>
        <authorList>
            <person name="Deangelis K.M. PhD."/>
        </authorList>
    </citation>
    <scope>NUCLEOTIDE SEQUENCE [LARGE SCALE GENOMIC DNA]</scope>
    <source>
        <strain evidence="4 5">GAS97</strain>
    </source>
</reference>
<dbReference type="InterPro" id="IPR050282">
    <property type="entry name" value="Cycloisomerase_2"/>
</dbReference>
<proteinExistence type="inferred from homology"/>
<dbReference type="InterPro" id="IPR019405">
    <property type="entry name" value="Lactonase_7-beta_prop"/>
</dbReference>
<dbReference type="PROSITE" id="PS51318">
    <property type="entry name" value="TAT"/>
    <property type="match status" value="1"/>
</dbReference>
<dbReference type="EC" id="3.1.1.31" evidence="4"/>
<evidence type="ECO:0000313" key="4">
    <source>
        <dbReference type="EMBL" id="MFK4441852.1"/>
    </source>
</evidence>
<dbReference type="InterPro" id="IPR011048">
    <property type="entry name" value="Haem_d1_sf"/>
</dbReference>
<dbReference type="SUPFAM" id="SSF51004">
    <property type="entry name" value="C-terminal (heme d1) domain of cytochrome cd1-nitrite reductase"/>
    <property type="match status" value="1"/>
</dbReference>
<comment type="caution">
    <text evidence="4">The sequence shown here is derived from an EMBL/GenBank/DDBJ whole genome shotgun (WGS) entry which is preliminary data.</text>
</comment>
<comment type="similarity">
    <text evidence="1">Belongs to the cycloisomerase 2 family.</text>
</comment>
<keyword evidence="2" id="KW-0119">Carbohydrate metabolism</keyword>
<keyword evidence="4" id="KW-0378">Hydrolase</keyword>
<evidence type="ECO:0000256" key="2">
    <source>
        <dbReference type="ARBA" id="ARBA00022526"/>
    </source>
</evidence>
<keyword evidence="5" id="KW-1185">Reference proteome</keyword>
<dbReference type="Gene3D" id="2.130.10.10">
    <property type="entry name" value="YVTN repeat-like/Quinoprotein amine dehydrogenase"/>
    <property type="match status" value="1"/>
</dbReference>
<dbReference type="Pfam" id="PF10282">
    <property type="entry name" value="Lactonase"/>
    <property type="match status" value="1"/>
</dbReference>
<dbReference type="InterPro" id="IPR015943">
    <property type="entry name" value="WD40/YVTN_repeat-like_dom_sf"/>
</dbReference>
<name>A0ABW8MIK6_9BURK</name>